<dbReference type="Proteomes" id="UP000887581">
    <property type="component" value="Unplaced"/>
</dbReference>
<accession>A0A915PNI2</accession>
<dbReference type="AlphaFoldDB" id="A0A915PNI2"/>
<sequence>MERHYVEFVSAEELELFMSRYMVAVYDDRLYLRKSCMQVLSTINKVSNVSFDSVLPDDFTSNVFEYMRRRHQEIYTSGQSSPVLIAKCDGCKRSTLFDDFPCIAVHFTSDDASDTFGPLLKSYLNFMHCFLSLAVSLYDPWSAVRILNKVCPEVLPALRRSAQKSMGNLNIIGVSALAIPQISLLDAVITLDVFDVSYFLKVLISYIMTATVDDYHNGDVEFRANYHVLKQFIDTVVAMNEILREDMQPNEAVKSAVNVATKFMAVIPNCTNSSVMTKMITYLNRNIEQLSTNFRVMNSTVMNNKYQTKTSNQTSAYVIAISLCDRLACLNVIENIGVISPLFKTPKNKAVVSSPISSVGKKALAEKNDLTPEIVKSRIADFISIDTPVLQSLNEVDNYGDVTVSMKENISIGSEILEKKSYCSFLRKVSPKTRCTAFVTVLAARRLQFSSMYLSGAVLIQISGADFQEKRIVE</sequence>
<evidence type="ECO:0000313" key="1">
    <source>
        <dbReference type="Proteomes" id="UP000887581"/>
    </source>
</evidence>
<proteinExistence type="predicted"/>
<organism evidence="1 2">
    <name type="scientific">Setaria digitata</name>
    <dbReference type="NCBI Taxonomy" id="48799"/>
    <lineage>
        <taxon>Eukaryota</taxon>
        <taxon>Metazoa</taxon>
        <taxon>Ecdysozoa</taxon>
        <taxon>Nematoda</taxon>
        <taxon>Chromadorea</taxon>
        <taxon>Rhabditida</taxon>
        <taxon>Spirurina</taxon>
        <taxon>Spiruromorpha</taxon>
        <taxon>Filarioidea</taxon>
        <taxon>Setariidae</taxon>
        <taxon>Setaria</taxon>
    </lineage>
</organism>
<evidence type="ECO:0000313" key="2">
    <source>
        <dbReference type="WBParaSite" id="sdigi.contig16.g1522.t1"/>
    </source>
</evidence>
<protein>
    <submittedName>
        <fullName evidence="2">Uncharacterized protein</fullName>
    </submittedName>
</protein>
<dbReference type="WBParaSite" id="sdigi.contig16.g1522.t1">
    <property type="protein sequence ID" value="sdigi.contig16.g1522.t1"/>
    <property type="gene ID" value="sdigi.contig16.g1522"/>
</dbReference>
<reference evidence="2" key="1">
    <citation type="submission" date="2022-11" db="UniProtKB">
        <authorList>
            <consortium name="WormBaseParasite"/>
        </authorList>
    </citation>
    <scope>IDENTIFICATION</scope>
</reference>
<name>A0A915PNI2_9BILA</name>
<keyword evidence="1" id="KW-1185">Reference proteome</keyword>